<proteinExistence type="predicted"/>
<dbReference type="EMBL" id="FNAV01000011">
    <property type="protein sequence ID" value="SDF00883.1"/>
    <property type="molecule type" value="Genomic_DNA"/>
</dbReference>
<dbReference type="AlphaFoldDB" id="A0A1G7HKI8"/>
<dbReference type="RefSeq" id="WP_008885210.1">
    <property type="nucleotide sequence ID" value="NZ_FNAV01000011.1"/>
</dbReference>
<accession>A0A1G7HKI8</accession>
<evidence type="ECO:0008006" key="3">
    <source>
        <dbReference type="Google" id="ProtNLM"/>
    </source>
</evidence>
<organism evidence="1 2">
    <name type="scientific">Salipiger thiooxidans</name>
    <dbReference type="NCBI Taxonomy" id="282683"/>
    <lineage>
        <taxon>Bacteria</taxon>
        <taxon>Pseudomonadati</taxon>
        <taxon>Pseudomonadota</taxon>
        <taxon>Alphaproteobacteria</taxon>
        <taxon>Rhodobacterales</taxon>
        <taxon>Roseobacteraceae</taxon>
        <taxon>Salipiger</taxon>
    </lineage>
</organism>
<dbReference type="OrthoDB" id="7877306at2"/>
<protein>
    <recommendedName>
        <fullName evidence="3">STAS domain-containing protein</fullName>
    </recommendedName>
</protein>
<name>A0A1G7HKI8_9RHOB</name>
<sequence>MSVTFQILPGHGIVYVRYEGFSRLDDTMRAFDDYARHPQSHPGQKHLVDLSNVTGIESDFVGLMKLQAKKADIFLGTGEQTLIVYYAPSKLSYEMAKFIVRSWEGIGAVVSLVQQCEEQALTLLGLPHQSFAELLADTD</sequence>
<dbReference type="Proteomes" id="UP000198994">
    <property type="component" value="Unassembled WGS sequence"/>
</dbReference>
<evidence type="ECO:0000313" key="2">
    <source>
        <dbReference type="Proteomes" id="UP000198994"/>
    </source>
</evidence>
<evidence type="ECO:0000313" key="1">
    <source>
        <dbReference type="EMBL" id="SDF00883.1"/>
    </source>
</evidence>
<keyword evidence="2" id="KW-1185">Reference proteome</keyword>
<dbReference type="STRING" id="282683.SAMN04488105_11121"/>
<gene>
    <name evidence="1" type="ORF">SAMN04488105_11121</name>
</gene>
<reference evidence="2" key="1">
    <citation type="submission" date="2016-10" db="EMBL/GenBank/DDBJ databases">
        <authorList>
            <person name="Varghese N."/>
            <person name="Submissions S."/>
        </authorList>
    </citation>
    <scope>NUCLEOTIDE SEQUENCE [LARGE SCALE GENOMIC DNA]</scope>
    <source>
        <strain evidence="2">DSM 10146</strain>
    </source>
</reference>